<dbReference type="AlphaFoldDB" id="K1SAN1"/>
<dbReference type="InterPro" id="IPR029063">
    <property type="entry name" value="SAM-dependent_MTases_sf"/>
</dbReference>
<dbReference type="SUPFAM" id="SSF53335">
    <property type="entry name" value="S-adenosyl-L-methionine-dependent methyltransferases"/>
    <property type="match status" value="1"/>
</dbReference>
<protein>
    <submittedName>
        <fullName evidence="1">Uncharacterized protein</fullName>
    </submittedName>
</protein>
<gene>
    <name evidence="1" type="ORF">LEA_17698</name>
</gene>
<feature type="non-terminal residue" evidence="1">
    <location>
        <position position="1"/>
    </location>
</feature>
<comment type="caution">
    <text evidence="1">The sequence shown here is derived from an EMBL/GenBank/DDBJ whole genome shotgun (WGS) entry which is preliminary data.</text>
</comment>
<accession>K1SAN1</accession>
<evidence type="ECO:0000313" key="1">
    <source>
        <dbReference type="EMBL" id="EKC50815.1"/>
    </source>
</evidence>
<dbReference type="Gene3D" id="3.40.50.150">
    <property type="entry name" value="Vaccinia Virus protein VP39"/>
    <property type="match status" value="1"/>
</dbReference>
<dbReference type="EMBL" id="AJWY01012122">
    <property type="protein sequence ID" value="EKC50815.1"/>
    <property type="molecule type" value="Genomic_DNA"/>
</dbReference>
<name>K1SAN1_9ZZZZ</name>
<reference evidence="1" key="1">
    <citation type="journal article" date="2013" name="Environ. Microbiol.">
        <title>Microbiota from the distal guts of lean and obese adolescents exhibit partial functional redundancy besides clear differences in community structure.</title>
        <authorList>
            <person name="Ferrer M."/>
            <person name="Ruiz A."/>
            <person name="Lanza F."/>
            <person name="Haange S.B."/>
            <person name="Oberbach A."/>
            <person name="Till H."/>
            <person name="Bargiela R."/>
            <person name="Campoy C."/>
            <person name="Segura M.T."/>
            <person name="Richter M."/>
            <person name="von Bergen M."/>
            <person name="Seifert J."/>
            <person name="Suarez A."/>
        </authorList>
    </citation>
    <scope>NUCLEOTIDE SEQUENCE</scope>
</reference>
<organism evidence="1">
    <name type="scientific">human gut metagenome</name>
    <dbReference type="NCBI Taxonomy" id="408170"/>
    <lineage>
        <taxon>unclassified sequences</taxon>
        <taxon>metagenomes</taxon>
        <taxon>organismal metagenomes</taxon>
    </lineage>
</organism>
<proteinExistence type="predicted"/>
<sequence>GYQVTAVDYTEQMLQEAKSNAADLADQISFK</sequence>